<evidence type="ECO:0000256" key="1">
    <source>
        <dbReference type="ARBA" id="ARBA00022729"/>
    </source>
</evidence>
<evidence type="ECO:0000256" key="4">
    <source>
        <dbReference type="SAM" id="SignalP"/>
    </source>
</evidence>
<evidence type="ECO:0008006" key="7">
    <source>
        <dbReference type="Google" id="ProtNLM"/>
    </source>
</evidence>
<feature type="chain" id="PRO_5040332345" description="Protein takeout" evidence="4">
    <location>
        <begin position="23"/>
        <end position="258"/>
    </location>
</feature>
<evidence type="ECO:0000256" key="2">
    <source>
        <dbReference type="ARBA" id="ARBA00023108"/>
    </source>
</evidence>
<dbReference type="Pfam" id="PF06585">
    <property type="entry name" value="JHBP"/>
    <property type="match status" value="1"/>
</dbReference>
<dbReference type="EMBL" id="OU963868">
    <property type="protein sequence ID" value="CAH0393348.1"/>
    <property type="molecule type" value="Genomic_DNA"/>
</dbReference>
<feature type="signal peptide" evidence="4">
    <location>
        <begin position="1"/>
        <end position="22"/>
    </location>
</feature>
<dbReference type="Proteomes" id="UP001152759">
    <property type="component" value="Chromosome 7"/>
</dbReference>
<dbReference type="AlphaFoldDB" id="A0A9P0F7U9"/>
<protein>
    <recommendedName>
        <fullName evidence="7">Protein takeout</fullName>
    </recommendedName>
</protein>
<accession>A0A9P0F7U9</accession>
<keyword evidence="6" id="KW-1185">Reference proteome</keyword>
<comment type="similarity">
    <text evidence="3">Belongs to the TO family.</text>
</comment>
<dbReference type="SMART" id="SM00700">
    <property type="entry name" value="JHBP"/>
    <property type="match status" value="1"/>
</dbReference>
<evidence type="ECO:0000256" key="3">
    <source>
        <dbReference type="ARBA" id="ARBA00060902"/>
    </source>
</evidence>
<proteinExistence type="inferred from homology"/>
<dbReference type="InterPro" id="IPR010562">
    <property type="entry name" value="Haemolymph_juvenile_hormone-bd"/>
</dbReference>
<dbReference type="Gene3D" id="3.15.10.30">
    <property type="entry name" value="Haemolymph juvenile hormone binding protein"/>
    <property type="match status" value="1"/>
</dbReference>
<evidence type="ECO:0000313" key="6">
    <source>
        <dbReference type="Proteomes" id="UP001152759"/>
    </source>
</evidence>
<reference evidence="5" key="1">
    <citation type="submission" date="2021-12" db="EMBL/GenBank/DDBJ databases">
        <authorList>
            <person name="King R."/>
        </authorList>
    </citation>
    <scope>NUCLEOTIDE SEQUENCE</scope>
</reference>
<dbReference type="PANTHER" id="PTHR11008">
    <property type="entry name" value="PROTEIN TAKEOUT-LIKE PROTEIN"/>
    <property type="match status" value="1"/>
</dbReference>
<gene>
    <name evidence="5" type="ORF">BEMITA_LOCUS11763</name>
</gene>
<dbReference type="FunFam" id="3.15.10.30:FF:000001">
    <property type="entry name" value="Takeout-like protein 1"/>
    <property type="match status" value="1"/>
</dbReference>
<dbReference type="GO" id="GO:0005615">
    <property type="term" value="C:extracellular space"/>
    <property type="evidence" value="ECO:0007669"/>
    <property type="project" value="TreeGrafter"/>
</dbReference>
<name>A0A9P0F7U9_BEMTA</name>
<dbReference type="PANTHER" id="PTHR11008:SF39">
    <property type="entry name" value="CIRCADIAN CLOCK-CONTROLLED PROTEIN-LIKE PROTEIN"/>
    <property type="match status" value="1"/>
</dbReference>
<keyword evidence="2" id="KW-0090">Biological rhythms</keyword>
<dbReference type="KEGG" id="btab:109043339"/>
<keyword evidence="1 4" id="KW-0732">Signal</keyword>
<dbReference type="GO" id="GO:0007623">
    <property type="term" value="P:circadian rhythm"/>
    <property type="evidence" value="ECO:0007669"/>
    <property type="project" value="UniProtKB-ARBA"/>
</dbReference>
<evidence type="ECO:0000313" key="5">
    <source>
        <dbReference type="EMBL" id="CAH0393348.1"/>
    </source>
</evidence>
<sequence>MNRFVSRSFAVLCVVGFYSVSAIPGVKPKDNKLPPMLKVCHKSDPKVNECVKQSIEQLRPYLVQGIPELSIPPCEPLFIPEVVMNQGKGSVAVQSTYSNIKIYGPSQFVLKSVKVDFEKDRMRLKVWLPFLHMNSEYTIDGRILMLPITGKGFSEGNYTDIEATAVVQGEKIHIDGKTYFNVVDFFCDFNIGHASVYLTDLFDGDKELGDAMNLFLNDNWRNVAQEIKPVLEETVANLFKKFANKLFHKYPLDEILPP</sequence>
<organism evidence="5 6">
    <name type="scientific">Bemisia tabaci</name>
    <name type="common">Sweetpotato whitefly</name>
    <name type="synonym">Aleurodes tabaci</name>
    <dbReference type="NCBI Taxonomy" id="7038"/>
    <lineage>
        <taxon>Eukaryota</taxon>
        <taxon>Metazoa</taxon>
        <taxon>Ecdysozoa</taxon>
        <taxon>Arthropoda</taxon>
        <taxon>Hexapoda</taxon>
        <taxon>Insecta</taxon>
        <taxon>Pterygota</taxon>
        <taxon>Neoptera</taxon>
        <taxon>Paraneoptera</taxon>
        <taxon>Hemiptera</taxon>
        <taxon>Sternorrhyncha</taxon>
        <taxon>Aleyrodoidea</taxon>
        <taxon>Aleyrodidae</taxon>
        <taxon>Aleyrodinae</taxon>
        <taxon>Bemisia</taxon>
    </lineage>
</organism>
<dbReference type="InterPro" id="IPR038606">
    <property type="entry name" value="To_sf"/>
</dbReference>